<comment type="similarity">
    <text evidence="1">Belongs to the glutaredoxin family. Monothiol subfamily.</text>
</comment>
<evidence type="ECO:0000313" key="5">
    <source>
        <dbReference type="EMBL" id="CAG8972254.1"/>
    </source>
</evidence>
<evidence type="ECO:0000256" key="1">
    <source>
        <dbReference type="ARBA" id="ARBA00009630"/>
    </source>
</evidence>
<dbReference type="InterPro" id="IPR002109">
    <property type="entry name" value="Glutaredoxin"/>
</dbReference>
<evidence type="ECO:0000259" key="4">
    <source>
        <dbReference type="Pfam" id="PF00462"/>
    </source>
</evidence>
<comment type="caution">
    <text evidence="5">The sequence shown here is derived from an EMBL/GenBank/DDBJ whole genome shotgun (WGS) entry which is preliminary data.</text>
</comment>
<dbReference type="InterPro" id="IPR011899">
    <property type="entry name" value="Glutaredoxin_euk/vir"/>
</dbReference>
<name>A0A9N9Q205_9HELO</name>
<dbReference type="GO" id="GO:0005796">
    <property type="term" value="C:Golgi lumen"/>
    <property type="evidence" value="ECO:0007669"/>
    <property type="project" value="TreeGrafter"/>
</dbReference>
<dbReference type="GO" id="GO:0005801">
    <property type="term" value="C:cis-Golgi network"/>
    <property type="evidence" value="ECO:0007669"/>
    <property type="project" value="UniProtKB-ARBA"/>
</dbReference>
<dbReference type="PANTHER" id="PTHR45694">
    <property type="entry name" value="GLUTAREDOXIN 2"/>
    <property type="match status" value="1"/>
</dbReference>
<protein>
    <recommendedName>
        <fullName evidence="4">Glutaredoxin domain-containing protein</fullName>
    </recommendedName>
</protein>
<dbReference type="GO" id="GO:0000324">
    <property type="term" value="C:fungal-type vacuole"/>
    <property type="evidence" value="ECO:0007669"/>
    <property type="project" value="TreeGrafter"/>
</dbReference>
<feature type="compositionally biased region" description="Basic and acidic residues" evidence="2">
    <location>
        <begin position="244"/>
        <end position="265"/>
    </location>
</feature>
<dbReference type="NCBIfam" id="TIGR02180">
    <property type="entry name" value="GRX_euk"/>
    <property type="match status" value="1"/>
</dbReference>
<dbReference type="InterPro" id="IPR014025">
    <property type="entry name" value="Glutaredoxin_subgr"/>
</dbReference>
<dbReference type="CDD" id="cd03419">
    <property type="entry name" value="GRX_GRXh_1_2_like"/>
    <property type="match status" value="1"/>
</dbReference>
<evidence type="ECO:0000313" key="6">
    <source>
        <dbReference type="Proteomes" id="UP000701801"/>
    </source>
</evidence>
<dbReference type="GO" id="GO:0034599">
    <property type="term" value="P:cellular response to oxidative stress"/>
    <property type="evidence" value="ECO:0007669"/>
    <property type="project" value="TreeGrafter"/>
</dbReference>
<keyword evidence="3" id="KW-0472">Membrane</keyword>
<feature type="transmembrane region" description="Helical" evidence="3">
    <location>
        <begin position="6"/>
        <end position="24"/>
    </location>
</feature>
<evidence type="ECO:0000256" key="2">
    <source>
        <dbReference type="SAM" id="MobiDB-lite"/>
    </source>
</evidence>
<sequence length="275" mass="30781">MPSTRRIKVFGLLVFISVIAVLFYKDSLRQERPRDLRTAGDFYSKTVNALQKDLKKGAAEDDTEVKARLQRLQDAAKQAKERANSKSPKPDSPSAIEGVGSAADGTRERGFAGRKKMTAREAQAPLKEETKEEHEVEVELNSILKKSPIIIFSKSYCPHSKQAKDILLEKYLFDPAPFVVELDKHELGAQLQAKLAELTKRKTVPNVLVNGISIGGGDDMVEMDEKGTLIEQIKKFGQKKILEAQKRTEEKKEDEKRKSVKKEKSGSQAPIHGLR</sequence>
<feature type="region of interest" description="Disordered" evidence="2">
    <location>
        <begin position="244"/>
        <end position="275"/>
    </location>
</feature>
<keyword evidence="6" id="KW-1185">Reference proteome</keyword>
<dbReference type="SUPFAM" id="SSF52833">
    <property type="entry name" value="Thioredoxin-like"/>
    <property type="match status" value="1"/>
</dbReference>
<dbReference type="FunFam" id="3.40.30.10:FF:000093">
    <property type="entry name" value="Glutaredoxin 2"/>
    <property type="match status" value="1"/>
</dbReference>
<feature type="region of interest" description="Disordered" evidence="2">
    <location>
        <begin position="73"/>
        <end position="133"/>
    </location>
</feature>
<dbReference type="Gene3D" id="3.40.30.10">
    <property type="entry name" value="Glutaredoxin"/>
    <property type="match status" value="1"/>
</dbReference>
<dbReference type="PROSITE" id="PS51354">
    <property type="entry name" value="GLUTAREDOXIN_2"/>
    <property type="match status" value="1"/>
</dbReference>
<dbReference type="PRINTS" id="PR00160">
    <property type="entry name" value="GLUTAREDOXIN"/>
</dbReference>
<proteinExistence type="inferred from homology"/>
<feature type="domain" description="Glutaredoxin" evidence="4">
    <location>
        <begin position="149"/>
        <end position="211"/>
    </location>
</feature>
<keyword evidence="3" id="KW-1133">Transmembrane helix</keyword>
<accession>A0A9N9Q205</accession>
<evidence type="ECO:0000256" key="3">
    <source>
        <dbReference type="SAM" id="Phobius"/>
    </source>
</evidence>
<dbReference type="EMBL" id="CAJVRM010000041">
    <property type="protein sequence ID" value="CAG8972254.1"/>
    <property type="molecule type" value="Genomic_DNA"/>
</dbReference>
<organism evidence="5 6">
    <name type="scientific">Hymenoscyphus albidus</name>
    <dbReference type="NCBI Taxonomy" id="595503"/>
    <lineage>
        <taxon>Eukaryota</taxon>
        <taxon>Fungi</taxon>
        <taxon>Dikarya</taxon>
        <taxon>Ascomycota</taxon>
        <taxon>Pezizomycotina</taxon>
        <taxon>Leotiomycetes</taxon>
        <taxon>Helotiales</taxon>
        <taxon>Helotiaceae</taxon>
        <taxon>Hymenoscyphus</taxon>
    </lineage>
</organism>
<dbReference type="InterPro" id="IPR036249">
    <property type="entry name" value="Thioredoxin-like_sf"/>
</dbReference>
<gene>
    <name evidence="5" type="ORF">HYALB_00001652</name>
</gene>
<reference evidence="5" key="1">
    <citation type="submission" date="2021-07" db="EMBL/GenBank/DDBJ databases">
        <authorList>
            <person name="Durling M."/>
        </authorList>
    </citation>
    <scope>NUCLEOTIDE SEQUENCE</scope>
</reference>
<dbReference type="PANTHER" id="PTHR45694:SF5">
    <property type="entry name" value="GLUTAREDOXIN 2"/>
    <property type="match status" value="1"/>
</dbReference>
<dbReference type="AlphaFoldDB" id="A0A9N9Q205"/>
<dbReference type="Pfam" id="PF00462">
    <property type="entry name" value="Glutaredoxin"/>
    <property type="match status" value="1"/>
</dbReference>
<dbReference type="OrthoDB" id="423313at2759"/>
<dbReference type="Proteomes" id="UP000701801">
    <property type="component" value="Unassembled WGS sequence"/>
</dbReference>
<dbReference type="GO" id="GO:0004362">
    <property type="term" value="F:glutathione-disulfide reductase (NADPH) activity"/>
    <property type="evidence" value="ECO:0007669"/>
    <property type="project" value="UniProtKB-ARBA"/>
</dbReference>
<keyword evidence="3" id="KW-0812">Transmembrane</keyword>